<dbReference type="PROSITE" id="PS51032">
    <property type="entry name" value="AP2_ERF"/>
    <property type="match status" value="1"/>
</dbReference>
<dbReference type="GeneID" id="123089287"/>
<keyword evidence="3" id="KW-0238">DNA-binding</keyword>
<dbReference type="RefSeq" id="XP_044366939.1">
    <property type="nucleotide sequence ID" value="XM_044511004.1"/>
</dbReference>
<dbReference type="AlphaFoldDB" id="A0A3B6IVH8"/>
<dbReference type="STRING" id="4565.A0A3B6IVH8"/>
<dbReference type="Gramene" id="TraesWEE_scaffold_027987_01G000100.1">
    <property type="protein sequence ID" value="TraesWEE_scaffold_027987_01G000100.1"/>
    <property type="gene ID" value="TraesWEE_scaffold_027987_01G000100"/>
</dbReference>
<evidence type="ECO:0000313" key="8">
    <source>
        <dbReference type="EnsemblPlants" id="TraesCS4B02G299300.1.cds1"/>
    </source>
</evidence>
<sequence length="278" mass="31086">MCGGAIFANLTPNRVRLRLTAAQLWPDAYFPAERAASGRRKRRAAATTDDEFEAEFQVFAEEEEEDDDYAAPPAAACAAVALSSRRRRVAGANSTKYRRVRRRPWRRWAAADTQQRRRVRLGTYGGDAEEAAPSYDCEARRMRGKSARLDSPNEGCSGRRSLPGIIDLNQPPAVSDDHMISADADACKTKIMQLIAEGPRDERMASLVSELMDGAHQGRETRASVVMRCAALISRCSREMEEVAALRRDLENRARRLDERKDQLVRIASFVSSELLIN</sequence>
<dbReference type="SMR" id="A0A3B6IVH8"/>
<feature type="domain" description="AP2/ERF" evidence="7">
    <location>
        <begin position="96"/>
        <end position="152"/>
    </location>
</feature>
<dbReference type="OMA" id="PCWTIDL"/>
<dbReference type="EnsemblPlants" id="TraesCS4B02G299300.1">
    <property type="protein sequence ID" value="TraesCS4B02G299300.1.cds1"/>
    <property type="gene ID" value="TraesCS4B02G299300"/>
</dbReference>
<dbReference type="Gramene" id="TraesCS4B02G299300.1">
    <property type="protein sequence ID" value="TraesCS4B02G299300.1.cds1"/>
    <property type="gene ID" value="TraesCS4B02G299300"/>
</dbReference>
<keyword evidence="6" id="KW-0175">Coiled coil</keyword>
<gene>
    <name evidence="8" type="primary">LOC123089287</name>
</gene>
<dbReference type="GO" id="GO:0005634">
    <property type="term" value="C:nucleus"/>
    <property type="evidence" value="ECO:0007669"/>
    <property type="project" value="UniProtKB-SubCell"/>
</dbReference>
<dbReference type="PANTHER" id="PTHR31677">
    <property type="entry name" value="AP2 DOMAIN CLASS TRANSCRIPTION FACTOR"/>
    <property type="match status" value="1"/>
</dbReference>
<comment type="subcellular location">
    <subcellularLocation>
        <location evidence="1">Nucleus</location>
    </subcellularLocation>
</comment>
<evidence type="ECO:0000256" key="4">
    <source>
        <dbReference type="ARBA" id="ARBA00023163"/>
    </source>
</evidence>
<evidence type="ECO:0000313" key="9">
    <source>
        <dbReference type="Proteomes" id="UP000019116"/>
    </source>
</evidence>
<evidence type="ECO:0000256" key="6">
    <source>
        <dbReference type="SAM" id="Coils"/>
    </source>
</evidence>
<name>A0A3B6IVH8_WHEAT</name>
<dbReference type="InterPro" id="IPR036955">
    <property type="entry name" value="AP2/ERF_dom_sf"/>
</dbReference>
<evidence type="ECO:0000256" key="3">
    <source>
        <dbReference type="ARBA" id="ARBA00023125"/>
    </source>
</evidence>
<organism evidence="8">
    <name type="scientific">Triticum aestivum</name>
    <name type="common">Wheat</name>
    <dbReference type="NCBI Taxonomy" id="4565"/>
    <lineage>
        <taxon>Eukaryota</taxon>
        <taxon>Viridiplantae</taxon>
        <taxon>Streptophyta</taxon>
        <taxon>Embryophyta</taxon>
        <taxon>Tracheophyta</taxon>
        <taxon>Spermatophyta</taxon>
        <taxon>Magnoliopsida</taxon>
        <taxon>Liliopsida</taxon>
        <taxon>Poales</taxon>
        <taxon>Poaceae</taxon>
        <taxon>BOP clade</taxon>
        <taxon>Pooideae</taxon>
        <taxon>Triticodae</taxon>
        <taxon>Triticeae</taxon>
        <taxon>Triticinae</taxon>
        <taxon>Triticum</taxon>
    </lineage>
</organism>
<dbReference type="InterPro" id="IPR001471">
    <property type="entry name" value="AP2/ERF_dom"/>
</dbReference>
<dbReference type="SUPFAM" id="SSF54171">
    <property type="entry name" value="DNA-binding domain"/>
    <property type="match status" value="1"/>
</dbReference>
<reference evidence="8" key="1">
    <citation type="submission" date="2018-08" db="EMBL/GenBank/DDBJ databases">
        <authorList>
            <person name="Rossello M."/>
        </authorList>
    </citation>
    <scope>NUCLEOTIDE SEQUENCE [LARGE SCALE GENOMIC DNA]</scope>
    <source>
        <strain evidence="8">cv. Chinese Spring</strain>
    </source>
</reference>
<evidence type="ECO:0000256" key="2">
    <source>
        <dbReference type="ARBA" id="ARBA00023015"/>
    </source>
</evidence>
<dbReference type="OrthoDB" id="678543at2759"/>
<evidence type="ECO:0000256" key="1">
    <source>
        <dbReference type="ARBA" id="ARBA00004123"/>
    </source>
</evidence>
<keyword evidence="4" id="KW-0804">Transcription</keyword>
<protein>
    <recommendedName>
        <fullName evidence="7">AP2/ERF domain-containing protein</fullName>
    </recommendedName>
</protein>
<evidence type="ECO:0000256" key="5">
    <source>
        <dbReference type="ARBA" id="ARBA00023242"/>
    </source>
</evidence>
<keyword evidence="2" id="KW-0805">Transcription regulation</keyword>
<feature type="coiled-coil region" evidence="6">
    <location>
        <begin position="233"/>
        <end position="267"/>
    </location>
</feature>
<dbReference type="Gramene" id="TraesCLE_scaffold_029352_01G000100.1">
    <property type="protein sequence ID" value="TraesCLE_scaffold_029352_01G000100.1"/>
    <property type="gene ID" value="TraesCLE_scaffold_029352_01G000100"/>
</dbReference>
<dbReference type="Gramene" id="TraesCS4B03G0786000.1">
    <property type="protein sequence ID" value="TraesCS4B03G0786000.1.CDS1"/>
    <property type="gene ID" value="TraesCS4B03G0786000"/>
</dbReference>
<dbReference type="GO" id="GO:0003700">
    <property type="term" value="F:DNA-binding transcription factor activity"/>
    <property type="evidence" value="ECO:0007669"/>
    <property type="project" value="InterPro"/>
</dbReference>
<dbReference type="PANTHER" id="PTHR31677:SF196">
    <property type="entry name" value="ETHYLENE-RESPONSIVE TRANSCRIPTION FACTOR ERF109"/>
    <property type="match status" value="1"/>
</dbReference>
<keyword evidence="9" id="KW-1185">Reference proteome</keyword>
<dbReference type="GO" id="GO:0003677">
    <property type="term" value="F:DNA binding"/>
    <property type="evidence" value="ECO:0007669"/>
    <property type="project" value="UniProtKB-KW"/>
</dbReference>
<dbReference type="Gene3D" id="3.30.730.10">
    <property type="entry name" value="AP2/ERF domain"/>
    <property type="match status" value="1"/>
</dbReference>
<reference evidence="8" key="2">
    <citation type="submission" date="2018-10" db="UniProtKB">
        <authorList>
            <consortium name="EnsemblPlants"/>
        </authorList>
    </citation>
    <scope>IDENTIFICATION</scope>
</reference>
<evidence type="ECO:0000259" key="7">
    <source>
        <dbReference type="PROSITE" id="PS51032"/>
    </source>
</evidence>
<proteinExistence type="predicted"/>
<dbReference type="Proteomes" id="UP000019116">
    <property type="component" value="Chromosome 4B"/>
</dbReference>
<dbReference type="SMART" id="SM00380">
    <property type="entry name" value="AP2"/>
    <property type="match status" value="1"/>
</dbReference>
<keyword evidence="5" id="KW-0539">Nucleus</keyword>
<dbReference type="InterPro" id="IPR016177">
    <property type="entry name" value="DNA-bd_dom_sf"/>
</dbReference>
<accession>A0A3B6IVH8</accession>
<dbReference type="PRINTS" id="PR00367">
    <property type="entry name" value="ETHRSPELEMNT"/>
</dbReference>